<name>A0A4Y7IP18_PAPSO</name>
<dbReference type="Gramene" id="RZC49856">
    <property type="protein sequence ID" value="RZC49856"/>
    <property type="gene ID" value="C5167_018278"/>
</dbReference>
<feature type="transmembrane region" description="Helical" evidence="1">
    <location>
        <begin position="45"/>
        <end position="63"/>
    </location>
</feature>
<dbReference type="Proteomes" id="UP000316621">
    <property type="component" value="Chromosome 2"/>
</dbReference>
<sequence>MAGRDKGSLDTPYYAPYATSYYNQWIGLYKIEFIWLREYSCIDFVFARLVGILFTTVALRLVVCLRRKLPATYDAQFYCFLVRVLEQGWILNISTPRPFLIEVSASTSLIVPTCVVKSYTDVLEQLKVDLGGFSQVFYSLSAYGS</sequence>
<proteinExistence type="predicted"/>
<evidence type="ECO:0000256" key="1">
    <source>
        <dbReference type="SAM" id="Phobius"/>
    </source>
</evidence>
<accession>A0A4Y7IP18</accession>
<keyword evidence="1" id="KW-0472">Membrane</keyword>
<evidence type="ECO:0000313" key="3">
    <source>
        <dbReference type="Proteomes" id="UP000316621"/>
    </source>
</evidence>
<keyword evidence="1" id="KW-1133">Transmembrane helix</keyword>
<reference evidence="2 3" key="1">
    <citation type="journal article" date="2018" name="Science">
        <title>The opium poppy genome and morphinan production.</title>
        <authorList>
            <person name="Guo L."/>
            <person name="Winzer T."/>
            <person name="Yang X."/>
            <person name="Li Y."/>
            <person name="Ning Z."/>
            <person name="He Z."/>
            <person name="Teodor R."/>
            <person name="Lu Y."/>
            <person name="Bowser T.A."/>
            <person name="Graham I.A."/>
            <person name="Ye K."/>
        </authorList>
    </citation>
    <scope>NUCLEOTIDE SEQUENCE [LARGE SCALE GENOMIC DNA]</scope>
    <source>
        <strain evidence="3">cv. HN1</strain>
        <tissue evidence="2">Leaves</tissue>
    </source>
</reference>
<gene>
    <name evidence="2" type="ORF">C5167_018278</name>
</gene>
<dbReference type="EMBL" id="CM010716">
    <property type="protein sequence ID" value="RZC49856.1"/>
    <property type="molecule type" value="Genomic_DNA"/>
</dbReference>
<organism evidence="2 3">
    <name type="scientific">Papaver somniferum</name>
    <name type="common">Opium poppy</name>
    <dbReference type="NCBI Taxonomy" id="3469"/>
    <lineage>
        <taxon>Eukaryota</taxon>
        <taxon>Viridiplantae</taxon>
        <taxon>Streptophyta</taxon>
        <taxon>Embryophyta</taxon>
        <taxon>Tracheophyta</taxon>
        <taxon>Spermatophyta</taxon>
        <taxon>Magnoliopsida</taxon>
        <taxon>Ranunculales</taxon>
        <taxon>Papaveraceae</taxon>
        <taxon>Papaveroideae</taxon>
        <taxon>Papaver</taxon>
    </lineage>
</organism>
<keyword evidence="1" id="KW-0812">Transmembrane</keyword>
<evidence type="ECO:0000313" key="2">
    <source>
        <dbReference type="EMBL" id="RZC49856.1"/>
    </source>
</evidence>
<dbReference type="AlphaFoldDB" id="A0A4Y7IP18"/>
<keyword evidence="3" id="KW-1185">Reference proteome</keyword>
<protein>
    <submittedName>
        <fullName evidence="2">Uncharacterized protein</fullName>
    </submittedName>
</protein>